<feature type="region of interest" description="Disordered" evidence="1">
    <location>
        <begin position="1"/>
        <end position="74"/>
    </location>
</feature>
<dbReference type="EMBL" id="JAPDMQ010000158">
    <property type="protein sequence ID" value="KAK0532524.1"/>
    <property type="molecule type" value="Genomic_DNA"/>
</dbReference>
<feature type="transmembrane region" description="Helical" evidence="2">
    <location>
        <begin position="821"/>
        <end position="843"/>
    </location>
</feature>
<feature type="compositionally biased region" description="Polar residues" evidence="1">
    <location>
        <begin position="30"/>
        <end position="60"/>
    </location>
</feature>
<feature type="transmembrane region" description="Helical" evidence="2">
    <location>
        <begin position="241"/>
        <end position="264"/>
    </location>
</feature>
<feature type="region of interest" description="Disordered" evidence="1">
    <location>
        <begin position="176"/>
        <end position="223"/>
    </location>
</feature>
<keyword evidence="2" id="KW-0812">Transmembrane</keyword>
<feature type="compositionally biased region" description="Polar residues" evidence="1">
    <location>
        <begin position="192"/>
        <end position="209"/>
    </location>
</feature>
<keyword evidence="2" id="KW-1133">Transmembrane helix</keyword>
<dbReference type="Proteomes" id="UP001176521">
    <property type="component" value="Unassembled WGS sequence"/>
</dbReference>
<accession>A0AAN6JLD8</accession>
<keyword evidence="2" id="KW-0472">Membrane</keyword>
<dbReference type="AlphaFoldDB" id="A0AAN6JLD8"/>
<reference evidence="3" key="1">
    <citation type="journal article" date="2023" name="PhytoFront">
        <title>Draft Genome Resources of Seven Strains of Tilletia horrida, Causal Agent of Kernel Smut of Rice.</title>
        <authorList>
            <person name="Khanal S."/>
            <person name="Antony Babu S."/>
            <person name="Zhou X.G."/>
        </authorList>
    </citation>
    <scope>NUCLEOTIDE SEQUENCE</scope>
    <source>
        <strain evidence="3">TX3</strain>
    </source>
</reference>
<evidence type="ECO:0000313" key="3">
    <source>
        <dbReference type="EMBL" id="KAK0532524.1"/>
    </source>
</evidence>
<feature type="transmembrane region" description="Helical" evidence="2">
    <location>
        <begin position="284"/>
        <end position="305"/>
    </location>
</feature>
<feature type="compositionally biased region" description="Low complexity" evidence="1">
    <location>
        <begin position="61"/>
        <end position="74"/>
    </location>
</feature>
<feature type="compositionally biased region" description="Polar residues" evidence="1">
    <location>
        <begin position="10"/>
        <end position="19"/>
    </location>
</feature>
<comment type="caution">
    <text evidence="3">The sequence shown here is derived from an EMBL/GenBank/DDBJ whole genome shotgun (WGS) entry which is preliminary data.</text>
</comment>
<protein>
    <submittedName>
        <fullName evidence="3">Uncharacterized protein</fullName>
    </submittedName>
</protein>
<sequence>MAHYHRAPTQDPSADSSSPAYLLQRISAAGWTQETPAPQSPEAPSTSFPSAYPTLSTSTQSPSRNSMPSASSTAAAPAWPSVSASAASPPAPAPAPVLNTAAEERPISMPHHQSYLSDATIESSTSEACRYSSMPYNTSATDERMGMHHARDPDMSEISNIGGGVTTDATAPLIAQQPQHTHQQRESFSAPPRTTSQHQMRASLSSTSMLADPPGPDGSSSFAAWSREGARKKRALQNLRTLVLIFGGWGAIIAACLIFKLVAIRVNLVAPDSLAEAIKQHPQMATQIFTILGNILAEFCLLLWATSISYLAFRAVVFGEKIELLTLSAWSEMARGGYTFSRRKLSWPILTPLIWLGALFLSPGFTTLITPVPSSKDTPILTREIDQLSAGFVTHFMNGFLGSGEAALLPINLEQVPTCFNHLEVLDGNSTTVIKCLPGDTDFHTSRQASQASLQAYLGIRQPYVPIFGGWQFFGRTRGLIPLGPDGLVVLTDSDFKRPQPGSVHPKGFPRVYDLDQQGLSAMASCQEMTQAQWDSMITVRQLPQRADAYTYSVSCPNETSFFNGDSSLTTLIANGRSSSMVPLMCYHTNVDRASSRSHTLYLITRGGEAASVLNTTVCTLTPYWHQTRLTYPSTTGILNASVETTRFLSYIDVVGGSPNASEAPYAQFMRDMQTIPATLIRNYLTSFNALGLLSSMVKSNTIMGLASANDSTALGGWSVMENNQVLQHLQNIVLDYDVRSAVTMPMLEQYLLGVWDFHSTTTRQYQTAVLRMVGNNTLEPFHVNADFNDAAVTKPCNGTWHGSTLGWGLGSSGNDVTATVVFVSLIPLMIFALMSWGISLYAHLKYRNGKLAYYGDFDPCDTVQAIIAASAGGMVDAFDPRALSEDAGLHGARKVRVRLGRIYNTSEVGGKVKIGYVTV</sequence>
<feature type="transmembrane region" description="Helical" evidence="2">
    <location>
        <begin position="345"/>
        <end position="365"/>
    </location>
</feature>
<keyword evidence="4" id="KW-1185">Reference proteome</keyword>
<evidence type="ECO:0000313" key="4">
    <source>
        <dbReference type="Proteomes" id="UP001176521"/>
    </source>
</evidence>
<evidence type="ECO:0000256" key="2">
    <source>
        <dbReference type="SAM" id="Phobius"/>
    </source>
</evidence>
<name>A0AAN6JLD8_9BASI</name>
<evidence type="ECO:0000256" key="1">
    <source>
        <dbReference type="SAM" id="MobiDB-lite"/>
    </source>
</evidence>
<proteinExistence type="predicted"/>
<gene>
    <name evidence="3" type="ORF">OC842_003273</name>
</gene>
<organism evidence="3 4">
    <name type="scientific">Tilletia horrida</name>
    <dbReference type="NCBI Taxonomy" id="155126"/>
    <lineage>
        <taxon>Eukaryota</taxon>
        <taxon>Fungi</taxon>
        <taxon>Dikarya</taxon>
        <taxon>Basidiomycota</taxon>
        <taxon>Ustilaginomycotina</taxon>
        <taxon>Exobasidiomycetes</taxon>
        <taxon>Tilletiales</taxon>
        <taxon>Tilletiaceae</taxon>
        <taxon>Tilletia</taxon>
    </lineage>
</organism>